<gene>
    <name evidence="3" type="ORF">BaRGS_00023767</name>
    <name evidence="2" type="ORF">BaRGS_00036673</name>
</gene>
<evidence type="ECO:0000313" key="2">
    <source>
        <dbReference type="EMBL" id="KAK7468090.1"/>
    </source>
</evidence>
<comment type="caution">
    <text evidence="2">The sequence shown here is derived from an EMBL/GenBank/DDBJ whole genome shotgun (WGS) entry which is preliminary data.</text>
</comment>
<feature type="region of interest" description="Disordered" evidence="1">
    <location>
        <begin position="73"/>
        <end position="92"/>
    </location>
</feature>
<accession>A0ABD0JB38</accession>
<dbReference type="EMBL" id="JACVVK020000523">
    <property type="protein sequence ID" value="KAK7468090.1"/>
    <property type="molecule type" value="Genomic_DNA"/>
</dbReference>
<dbReference type="Proteomes" id="UP001519460">
    <property type="component" value="Unassembled WGS sequence"/>
</dbReference>
<reference evidence="2 4" key="2">
    <citation type="journal article" date="2023" name="Sci. Data">
        <title>Genome assembly of the Korean intertidal mud-creeper Batillaria attramentaria.</title>
        <authorList>
            <person name="Patra A.K."/>
            <person name="Ho P.T."/>
            <person name="Jun S."/>
            <person name="Lee S.J."/>
            <person name="Kim Y."/>
            <person name="Won Y.J."/>
        </authorList>
    </citation>
    <scope>NUCLEOTIDE SEQUENCE [LARGE SCALE GENOMIC DNA]</scope>
    <source>
        <strain evidence="2">Wonlab-2016</strain>
    </source>
</reference>
<proteinExistence type="predicted"/>
<evidence type="ECO:0000313" key="4">
    <source>
        <dbReference type="Proteomes" id="UP001519460"/>
    </source>
</evidence>
<dbReference type="EMBL" id="JACVVK020000201">
    <property type="protein sequence ID" value="KAK7484989.1"/>
    <property type="molecule type" value="Genomic_DNA"/>
</dbReference>
<evidence type="ECO:0000256" key="1">
    <source>
        <dbReference type="SAM" id="MobiDB-lite"/>
    </source>
</evidence>
<name>A0ABD0JB38_9CAEN</name>
<feature type="region of interest" description="Disordered" evidence="1">
    <location>
        <begin position="99"/>
        <end position="139"/>
    </location>
</feature>
<feature type="compositionally biased region" description="Basic and acidic residues" evidence="1">
    <location>
        <begin position="129"/>
        <end position="139"/>
    </location>
</feature>
<dbReference type="AlphaFoldDB" id="A0ABD0JB38"/>
<protein>
    <submittedName>
        <fullName evidence="2">Uncharacterized protein</fullName>
    </submittedName>
</protein>
<reference evidence="2" key="3">
    <citation type="submission" date="2023-01" db="EMBL/GenBank/DDBJ databases">
        <authorList>
            <person name="Patra A."/>
        </authorList>
    </citation>
    <scope>NUCLEOTIDE SEQUENCE</scope>
    <source>
        <strain evidence="2">Wonlab-2016</strain>
        <tissue evidence="2">Foot muscle</tissue>
    </source>
</reference>
<sequence length="139" mass="15525">MKGVSTHTISTKKCLISHSRYLTSAQTSLSIVQRDICRKTLKFNCANVVSLITFPSSITPRSSFRLFLPEVGRNAEKPPQSTPRERSWTPWLLNSSREVNSRVRGGKQASSGCISAQRHRSGFSSPARAESEARETRRC</sequence>
<organism evidence="2 4">
    <name type="scientific">Batillaria attramentaria</name>
    <dbReference type="NCBI Taxonomy" id="370345"/>
    <lineage>
        <taxon>Eukaryota</taxon>
        <taxon>Metazoa</taxon>
        <taxon>Spiralia</taxon>
        <taxon>Lophotrochozoa</taxon>
        <taxon>Mollusca</taxon>
        <taxon>Gastropoda</taxon>
        <taxon>Caenogastropoda</taxon>
        <taxon>Sorbeoconcha</taxon>
        <taxon>Cerithioidea</taxon>
        <taxon>Batillariidae</taxon>
        <taxon>Batillaria</taxon>
    </lineage>
</organism>
<reference evidence="2" key="1">
    <citation type="submission" date="2020-09" db="EMBL/GenBank/DDBJ databases">
        <authorList>
            <person name="Won Y."/>
        </authorList>
    </citation>
    <scope>NUCLEOTIDE SEQUENCE</scope>
    <source>
        <strain evidence="2">Wonlab-2016</strain>
        <tissue evidence="2">Foot muscle</tissue>
    </source>
</reference>
<evidence type="ECO:0000313" key="3">
    <source>
        <dbReference type="EMBL" id="KAK7484989.1"/>
    </source>
</evidence>
<keyword evidence="4" id="KW-1185">Reference proteome</keyword>